<feature type="region of interest" description="Disordered" evidence="1">
    <location>
        <begin position="51"/>
        <end position="78"/>
    </location>
</feature>
<keyword evidence="2" id="KW-0732">Signal</keyword>
<accession>A0A9P7ZJ20</accession>
<evidence type="ECO:0000256" key="1">
    <source>
        <dbReference type="SAM" id="MobiDB-lite"/>
    </source>
</evidence>
<protein>
    <submittedName>
        <fullName evidence="3">Uncharacterized protein</fullName>
    </submittedName>
</protein>
<sequence length="210" mass="21968">MQLSSTLTWALLLVSAEAKQRSQCSTRKTVWQTVTETEDCASRCQNRPSATASISGALGSGPAQSSEPTSPGSSVEPIYTSEAGLSSTIDATPSVSTSIALSSDVKPETTIEADTTYSTTIAEYSTTSPASTSSEAPISSETPASSDDAASTTASSTTETVPEPTVRPRAYPADVVDKLRDSSIENLEAHLERNPVPGCTLETAAIRREW</sequence>
<dbReference type="GeneID" id="70288806"/>
<dbReference type="AlphaFoldDB" id="A0A9P7ZJ20"/>
<name>A0A9P7ZJ20_9HYPO</name>
<dbReference type="RefSeq" id="XP_046116948.1">
    <property type="nucleotide sequence ID" value="XM_046257903.1"/>
</dbReference>
<evidence type="ECO:0000313" key="4">
    <source>
        <dbReference type="Proteomes" id="UP000887229"/>
    </source>
</evidence>
<feature type="chain" id="PRO_5040249333" evidence="2">
    <location>
        <begin position="19"/>
        <end position="210"/>
    </location>
</feature>
<evidence type="ECO:0000313" key="3">
    <source>
        <dbReference type="EMBL" id="KAG9253024.1"/>
    </source>
</evidence>
<feature type="compositionally biased region" description="Low complexity" evidence="1">
    <location>
        <begin position="124"/>
        <end position="164"/>
    </location>
</feature>
<reference evidence="3" key="1">
    <citation type="journal article" date="2021" name="IMA Fungus">
        <title>Genomic characterization of three marine fungi, including Emericellopsis atlantica sp. nov. with signatures of a generalist lifestyle and marine biomass degradation.</title>
        <authorList>
            <person name="Hagestad O.C."/>
            <person name="Hou L."/>
            <person name="Andersen J.H."/>
            <person name="Hansen E.H."/>
            <person name="Altermark B."/>
            <person name="Li C."/>
            <person name="Kuhnert E."/>
            <person name="Cox R.J."/>
            <person name="Crous P.W."/>
            <person name="Spatafora J.W."/>
            <person name="Lail K."/>
            <person name="Amirebrahimi M."/>
            <person name="Lipzen A."/>
            <person name="Pangilinan J."/>
            <person name="Andreopoulos W."/>
            <person name="Hayes R.D."/>
            <person name="Ng V."/>
            <person name="Grigoriev I.V."/>
            <person name="Jackson S.A."/>
            <person name="Sutton T.D.S."/>
            <person name="Dobson A.D.W."/>
            <person name="Rama T."/>
        </authorList>
    </citation>
    <scope>NUCLEOTIDE SEQUENCE</scope>
    <source>
        <strain evidence="3">TS7</strain>
    </source>
</reference>
<feature type="signal peptide" evidence="2">
    <location>
        <begin position="1"/>
        <end position="18"/>
    </location>
</feature>
<gene>
    <name evidence="3" type="ORF">F5Z01DRAFT_170971</name>
</gene>
<keyword evidence="4" id="KW-1185">Reference proteome</keyword>
<proteinExistence type="predicted"/>
<dbReference type="Proteomes" id="UP000887229">
    <property type="component" value="Unassembled WGS sequence"/>
</dbReference>
<comment type="caution">
    <text evidence="3">The sequence shown here is derived from an EMBL/GenBank/DDBJ whole genome shotgun (WGS) entry which is preliminary data.</text>
</comment>
<feature type="compositionally biased region" description="Polar residues" evidence="1">
    <location>
        <begin position="62"/>
        <end position="73"/>
    </location>
</feature>
<evidence type="ECO:0000256" key="2">
    <source>
        <dbReference type="SAM" id="SignalP"/>
    </source>
</evidence>
<dbReference type="EMBL" id="MU251259">
    <property type="protein sequence ID" value="KAG9253024.1"/>
    <property type="molecule type" value="Genomic_DNA"/>
</dbReference>
<organism evidence="3 4">
    <name type="scientific">Emericellopsis atlantica</name>
    <dbReference type="NCBI Taxonomy" id="2614577"/>
    <lineage>
        <taxon>Eukaryota</taxon>
        <taxon>Fungi</taxon>
        <taxon>Dikarya</taxon>
        <taxon>Ascomycota</taxon>
        <taxon>Pezizomycotina</taxon>
        <taxon>Sordariomycetes</taxon>
        <taxon>Hypocreomycetidae</taxon>
        <taxon>Hypocreales</taxon>
        <taxon>Bionectriaceae</taxon>
        <taxon>Emericellopsis</taxon>
    </lineage>
</organism>
<feature type="region of interest" description="Disordered" evidence="1">
    <location>
        <begin position="124"/>
        <end position="177"/>
    </location>
</feature>